<reference evidence="2" key="1">
    <citation type="submission" date="2013-09" db="EMBL/GenBank/DDBJ databases">
        <title>Corchorus olitorius genome sequencing.</title>
        <authorList>
            <person name="Alam M."/>
            <person name="Haque M.S."/>
            <person name="Islam M.S."/>
            <person name="Emdad E.M."/>
            <person name="Islam M.M."/>
            <person name="Ahmed B."/>
            <person name="Halim A."/>
            <person name="Hossen Q.M.M."/>
            <person name="Hossain M.Z."/>
            <person name="Ahmed R."/>
            <person name="Khan M.M."/>
            <person name="Islam R."/>
            <person name="Rashid M.M."/>
            <person name="Khan S.A."/>
            <person name="Rahman M.S."/>
            <person name="Alam M."/>
            <person name="Yahiya A.S."/>
            <person name="Khan M.S."/>
            <person name="Azam M.S."/>
            <person name="Haque T."/>
            <person name="Lashkar M.Z.H."/>
            <person name="Akhand A.I."/>
            <person name="Morshed G."/>
            <person name="Roy S."/>
            <person name="Uddin K.S."/>
            <person name="Rabeya T."/>
            <person name="Hossain A.S."/>
            <person name="Chowdhury A."/>
            <person name="Snigdha A.R."/>
            <person name="Mortoza M.S."/>
            <person name="Matin S.A."/>
            <person name="Hoque S.M.E."/>
            <person name="Islam M.K."/>
            <person name="Roy D.K."/>
            <person name="Haider R."/>
            <person name="Moosa M.M."/>
            <person name="Elias S.M."/>
            <person name="Hasan A.M."/>
            <person name="Jahan S."/>
            <person name="Shafiuddin M."/>
            <person name="Mahmood N."/>
            <person name="Shommy N.S."/>
        </authorList>
    </citation>
    <scope>NUCLEOTIDE SEQUENCE [LARGE SCALE GENOMIC DNA]</scope>
    <source>
        <strain evidence="2">cv. O-4</strain>
    </source>
</reference>
<accession>A0A1R3KMU0</accession>
<dbReference type="AlphaFoldDB" id="A0A1R3KMU0"/>
<evidence type="ECO:0000313" key="1">
    <source>
        <dbReference type="EMBL" id="OMP08384.1"/>
    </source>
</evidence>
<proteinExistence type="predicted"/>
<comment type="caution">
    <text evidence="1">The sequence shown here is derived from an EMBL/GenBank/DDBJ whole genome shotgun (WGS) entry which is preliminary data.</text>
</comment>
<protein>
    <submittedName>
        <fullName evidence="1">Uncharacterized protein</fullName>
    </submittedName>
</protein>
<name>A0A1R3KMU0_9ROSI</name>
<dbReference type="Proteomes" id="UP000187203">
    <property type="component" value="Unassembled WGS sequence"/>
</dbReference>
<organism evidence="1 2">
    <name type="scientific">Corchorus olitorius</name>
    <dbReference type="NCBI Taxonomy" id="93759"/>
    <lineage>
        <taxon>Eukaryota</taxon>
        <taxon>Viridiplantae</taxon>
        <taxon>Streptophyta</taxon>
        <taxon>Embryophyta</taxon>
        <taxon>Tracheophyta</taxon>
        <taxon>Spermatophyta</taxon>
        <taxon>Magnoliopsida</taxon>
        <taxon>eudicotyledons</taxon>
        <taxon>Gunneridae</taxon>
        <taxon>Pentapetalae</taxon>
        <taxon>rosids</taxon>
        <taxon>malvids</taxon>
        <taxon>Malvales</taxon>
        <taxon>Malvaceae</taxon>
        <taxon>Grewioideae</taxon>
        <taxon>Apeibeae</taxon>
        <taxon>Corchorus</taxon>
    </lineage>
</organism>
<sequence length="46" mass="5261">MEWCPEFSPVCREFAEPVVPSLKDKPKERMPSWLQSTNSPGILLSL</sequence>
<evidence type="ECO:0000313" key="2">
    <source>
        <dbReference type="Proteomes" id="UP000187203"/>
    </source>
</evidence>
<keyword evidence="2" id="KW-1185">Reference proteome</keyword>
<gene>
    <name evidence="1" type="ORF">COLO4_06530</name>
</gene>
<dbReference type="EMBL" id="AWUE01012752">
    <property type="protein sequence ID" value="OMP08384.1"/>
    <property type="molecule type" value="Genomic_DNA"/>
</dbReference>